<comment type="caution">
    <text evidence="3">The sequence shown here is derived from an EMBL/GenBank/DDBJ whole genome shotgun (WGS) entry which is preliminary data.</text>
</comment>
<evidence type="ECO:0000256" key="2">
    <source>
        <dbReference type="SAM" id="SignalP"/>
    </source>
</evidence>
<protein>
    <recommendedName>
        <fullName evidence="5">Lipoprotein</fullName>
    </recommendedName>
</protein>
<evidence type="ECO:0000313" key="4">
    <source>
        <dbReference type="Proteomes" id="UP000640426"/>
    </source>
</evidence>
<dbReference type="EMBL" id="JAELXS010000008">
    <property type="protein sequence ID" value="MBJ6123040.1"/>
    <property type="molecule type" value="Genomic_DNA"/>
</dbReference>
<reference evidence="4" key="1">
    <citation type="submission" date="2020-12" db="EMBL/GenBank/DDBJ databases">
        <title>Hymenobacter sp.</title>
        <authorList>
            <person name="Kim M.K."/>
        </authorList>
    </citation>
    <scope>NUCLEOTIDE SEQUENCE [LARGE SCALE GENOMIC DNA]</scope>
    <source>
        <strain evidence="4">BT553</strain>
    </source>
</reference>
<dbReference type="RefSeq" id="WP_199039676.1">
    <property type="nucleotide sequence ID" value="NZ_JAELXS010000008.1"/>
</dbReference>
<feature type="compositionally biased region" description="Basic and acidic residues" evidence="1">
    <location>
        <begin position="44"/>
        <end position="64"/>
    </location>
</feature>
<evidence type="ECO:0000256" key="1">
    <source>
        <dbReference type="SAM" id="MobiDB-lite"/>
    </source>
</evidence>
<name>A0ABS0XSL5_9SPHN</name>
<evidence type="ECO:0000313" key="3">
    <source>
        <dbReference type="EMBL" id="MBJ6123040.1"/>
    </source>
</evidence>
<feature type="signal peptide" evidence="2">
    <location>
        <begin position="1"/>
        <end position="20"/>
    </location>
</feature>
<feature type="region of interest" description="Disordered" evidence="1">
    <location>
        <begin position="39"/>
        <end position="64"/>
    </location>
</feature>
<proteinExistence type="predicted"/>
<evidence type="ECO:0008006" key="5">
    <source>
        <dbReference type="Google" id="ProtNLM"/>
    </source>
</evidence>
<organism evidence="3 4">
    <name type="scientific">Sphingomonas mollis</name>
    <dbReference type="NCBI Taxonomy" id="2795726"/>
    <lineage>
        <taxon>Bacteria</taxon>
        <taxon>Pseudomonadati</taxon>
        <taxon>Pseudomonadota</taxon>
        <taxon>Alphaproteobacteria</taxon>
        <taxon>Sphingomonadales</taxon>
        <taxon>Sphingomonadaceae</taxon>
        <taxon>Sphingomonas</taxon>
    </lineage>
</organism>
<dbReference type="Proteomes" id="UP000640426">
    <property type="component" value="Unassembled WGS sequence"/>
</dbReference>
<sequence length="89" mass="10267">MRQFLPFLLVLPLGGCVSTAASIVKAPFQVAGKAVDWTTTSQEESDRNYGRKMRKEEAREGKERREWEKQCRKRPDDCRAYDGFVAGRR</sequence>
<gene>
    <name evidence="3" type="ORF">JAO74_14680</name>
</gene>
<keyword evidence="4" id="KW-1185">Reference proteome</keyword>
<feature type="chain" id="PRO_5045523588" description="Lipoprotein" evidence="2">
    <location>
        <begin position="21"/>
        <end position="89"/>
    </location>
</feature>
<keyword evidence="2" id="KW-0732">Signal</keyword>
<accession>A0ABS0XSL5</accession>